<dbReference type="Gene3D" id="3.90.1150.10">
    <property type="entry name" value="Aspartate Aminotransferase, domain 1"/>
    <property type="match status" value="1"/>
</dbReference>
<protein>
    <recommendedName>
        <fullName evidence="3 8">Cysteine desulfurase</fullName>
        <ecNumber evidence="3 8">2.8.1.7</ecNumber>
    </recommendedName>
</protein>
<dbReference type="AlphaFoldDB" id="A0AAW8RCB9"/>
<dbReference type="EC" id="2.8.1.7" evidence="3 8"/>
<dbReference type="InterPro" id="IPR015424">
    <property type="entry name" value="PyrdxlP-dep_Trfase"/>
</dbReference>
<dbReference type="InterPro" id="IPR000192">
    <property type="entry name" value="Aminotrans_V_dom"/>
</dbReference>
<dbReference type="Proteomes" id="UP001249945">
    <property type="component" value="Unassembled WGS sequence"/>
</dbReference>
<dbReference type="Pfam" id="PF00266">
    <property type="entry name" value="Aminotran_5"/>
    <property type="match status" value="1"/>
</dbReference>
<dbReference type="InterPro" id="IPR020578">
    <property type="entry name" value="Aminotrans_V_PyrdxlP_BS"/>
</dbReference>
<dbReference type="PROSITE" id="PS00595">
    <property type="entry name" value="AA_TRANSFER_CLASS_5"/>
    <property type="match status" value="1"/>
</dbReference>
<comment type="cofactor">
    <cofactor evidence="1 7">
        <name>pyridoxal 5'-phosphate</name>
        <dbReference type="ChEBI" id="CHEBI:597326"/>
    </cofactor>
</comment>
<dbReference type="NCBIfam" id="TIGR01979">
    <property type="entry name" value="sufS"/>
    <property type="match status" value="1"/>
</dbReference>
<comment type="similarity">
    <text evidence="2 8">Belongs to the class-V pyridoxal-phosphate-dependent aminotransferase family. Csd subfamily.</text>
</comment>
<evidence type="ECO:0000256" key="4">
    <source>
        <dbReference type="ARBA" id="ARBA00022679"/>
    </source>
</evidence>
<accession>A0AAW8RCB9</accession>
<dbReference type="InterPro" id="IPR015421">
    <property type="entry name" value="PyrdxlP-dep_Trfase_major"/>
</dbReference>
<evidence type="ECO:0000256" key="6">
    <source>
        <dbReference type="ARBA" id="ARBA00050776"/>
    </source>
</evidence>
<keyword evidence="5 8" id="KW-0663">Pyridoxal phosphate</keyword>
<dbReference type="GO" id="GO:0031071">
    <property type="term" value="F:cysteine desulfurase activity"/>
    <property type="evidence" value="ECO:0007669"/>
    <property type="project" value="UniProtKB-UniRule"/>
</dbReference>
<comment type="catalytic activity">
    <reaction evidence="6 8">
        <text>(sulfur carrier)-H + L-cysteine = (sulfur carrier)-SH + L-alanine</text>
        <dbReference type="Rhea" id="RHEA:43892"/>
        <dbReference type="Rhea" id="RHEA-COMP:14737"/>
        <dbReference type="Rhea" id="RHEA-COMP:14739"/>
        <dbReference type="ChEBI" id="CHEBI:29917"/>
        <dbReference type="ChEBI" id="CHEBI:35235"/>
        <dbReference type="ChEBI" id="CHEBI:57972"/>
        <dbReference type="ChEBI" id="CHEBI:64428"/>
        <dbReference type="EC" id="2.8.1.7"/>
    </reaction>
</comment>
<dbReference type="EMBL" id="JALRMR010000012">
    <property type="protein sequence ID" value="MDT1974752.1"/>
    <property type="molecule type" value="Genomic_DNA"/>
</dbReference>
<evidence type="ECO:0000256" key="2">
    <source>
        <dbReference type="ARBA" id="ARBA00010447"/>
    </source>
</evidence>
<evidence type="ECO:0000256" key="5">
    <source>
        <dbReference type="ARBA" id="ARBA00022898"/>
    </source>
</evidence>
<name>A0AAW8RCB9_CARDV</name>
<evidence type="ECO:0000256" key="8">
    <source>
        <dbReference type="RuleBase" id="RU004506"/>
    </source>
</evidence>
<evidence type="ECO:0000259" key="9">
    <source>
        <dbReference type="Pfam" id="PF00266"/>
    </source>
</evidence>
<sequence>MDAEALKKDFPILFQEINDEPLVYLDNAATSQKPQQVLDALNTYYQRDNANVHRGVHTLAERATAKYEMARQKVKTFINAKETAEVLFTRGTTTSLNWVAKSFGEANVNEGDEIVISYMEHHSNIIPWQQLAKKQKATLRYIELTPTGELDLASAKKLITAKTKIVAITHVSNVLGVVNPIAELTEIAHQVGAVMVVDGAQSVPHMAVDVQQLDVDFYAFSGHKMLAPTGIGVLYGKRSLLEKMEPIEFGGEMIDFVYLEDSTWKELPWKFEAGTPNIAGAIGLGAAIDYLTELGMEDIHHYEQELVAYVLPKLQEIPGITIYGPTDPAKRTGVITFNLEGVHPHDLATAMDMEGVAVRAGHHCAQPLMNYLEVNSTARASFYFYNTKSDADTFIKALLATKEFFTNGPF</sequence>
<dbReference type="PIRSF" id="PIRSF005572">
    <property type="entry name" value="NifS"/>
    <property type="match status" value="1"/>
</dbReference>
<organism evidence="10 11">
    <name type="scientific">Carnobacterium divergens</name>
    <name type="common">Lactobacillus divergens</name>
    <dbReference type="NCBI Taxonomy" id="2748"/>
    <lineage>
        <taxon>Bacteria</taxon>
        <taxon>Bacillati</taxon>
        <taxon>Bacillota</taxon>
        <taxon>Bacilli</taxon>
        <taxon>Lactobacillales</taxon>
        <taxon>Carnobacteriaceae</taxon>
        <taxon>Carnobacterium</taxon>
    </lineage>
</organism>
<dbReference type="GO" id="GO:0006534">
    <property type="term" value="P:cysteine metabolic process"/>
    <property type="evidence" value="ECO:0007669"/>
    <property type="project" value="UniProtKB-UniRule"/>
</dbReference>
<dbReference type="InterPro" id="IPR015422">
    <property type="entry name" value="PyrdxlP-dep_Trfase_small"/>
</dbReference>
<dbReference type="InterPro" id="IPR010970">
    <property type="entry name" value="Cys_dSase_SufS"/>
</dbReference>
<dbReference type="InterPro" id="IPR016454">
    <property type="entry name" value="Cysteine_dSase"/>
</dbReference>
<comment type="caution">
    <text evidence="10">The sequence shown here is derived from an EMBL/GenBank/DDBJ whole genome shotgun (WGS) entry which is preliminary data.</text>
</comment>
<feature type="domain" description="Aminotransferase class V" evidence="9">
    <location>
        <begin position="23"/>
        <end position="394"/>
    </location>
</feature>
<comment type="function">
    <text evidence="8">Catalyzes the removal of elemental sulfur and selenium atoms from L-cysteine, L-cystine, L-selenocysteine, and L-selenocystine to produce L-alanine.</text>
</comment>
<gene>
    <name evidence="10" type="ORF">MX635_10145</name>
</gene>
<evidence type="ECO:0000313" key="11">
    <source>
        <dbReference type="Proteomes" id="UP001249945"/>
    </source>
</evidence>
<dbReference type="PANTHER" id="PTHR43586:SF8">
    <property type="entry name" value="CYSTEINE DESULFURASE 1, CHLOROPLASTIC"/>
    <property type="match status" value="1"/>
</dbReference>
<evidence type="ECO:0000256" key="1">
    <source>
        <dbReference type="ARBA" id="ARBA00001933"/>
    </source>
</evidence>
<evidence type="ECO:0000256" key="3">
    <source>
        <dbReference type="ARBA" id="ARBA00012239"/>
    </source>
</evidence>
<dbReference type="SUPFAM" id="SSF53383">
    <property type="entry name" value="PLP-dependent transferases"/>
    <property type="match status" value="1"/>
</dbReference>
<dbReference type="Gene3D" id="3.40.640.10">
    <property type="entry name" value="Type I PLP-dependent aspartate aminotransferase-like (Major domain)"/>
    <property type="match status" value="1"/>
</dbReference>
<evidence type="ECO:0000256" key="7">
    <source>
        <dbReference type="RuleBase" id="RU004504"/>
    </source>
</evidence>
<dbReference type="CDD" id="cd06453">
    <property type="entry name" value="SufS_like"/>
    <property type="match status" value="1"/>
</dbReference>
<dbReference type="PANTHER" id="PTHR43586">
    <property type="entry name" value="CYSTEINE DESULFURASE"/>
    <property type="match status" value="1"/>
</dbReference>
<evidence type="ECO:0000313" key="10">
    <source>
        <dbReference type="EMBL" id="MDT1974752.1"/>
    </source>
</evidence>
<proteinExistence type="inferred from homology"/>
<reference evidence="10" key="1">
    <citation type="submission" date="2022-04" db="EMBL/GenBank/DDBJ databases">
        <title>Draft genome sequences of lactic acid bacteria (LAB) strains involved in meat spoilage.</title>
        <authorList>
            <person name="Palevich N."/>
        </authorList>
    </citation>
    <scope>NUCLEOTIDE SEQUENCE</scope>
    <source>
        <strain evidence="10">9-14</strain>
    </source>
</reference>
<dbReference type="GO" id="GO:0030170">
    <property type="term" value="F:pyridoxal phosphate binding"/>
    <property type="evidence" value="ECO:0007669"/>
    <property type="project" value="UniProtKB-UniRule"/>
</dbReference>
<keyword evidence="4 8" id="KW-0808">Transferase</keyword>